<reference evidence="1 2" key="1">
    <citation type="submission" date="2024-06" db="EMBL/GenBank/DDBJ databases">
        <authorList>
            <person name="Li F."/>
        </authorList>
    </citation>
    <scope>NUCLEOTIDE SEQUENCE [LARGE SCALE GENOMIC DNA]</scope>
    <source>
        <strain evidence="1 2">GXAS 311</strain>
    </source>
</reference>
<dbReference type="Proteomes" id="UP001548189">
    <property type="component" value="Unassembled WGS sequence"/>
</dbReference>
<dbReference type="InterPro" id="IPR025591">
    <property type="entry name" value="RloB"/>
</dbReference>
<gene>
    <name evidence="1" type="ORF">ABVT43_09310</name>
</gene>
<evidence type="ECO:0000313" key="2">
    <source>
        <dbReference type="Proteomes" id="UP001548189"/>
    </source>
</evidence>
<accession>A0ABV2BTQ1</accession>
<organism evidence="1 2">
    <name type="scientific">Aliikangiella maris</name>
    <dbReference type="NCBI Taxonomy" id="3162458"/>
    <lineage>
        <taxon>Bacteria</taxon>
        <taxon>Pseudomonadati</taxon>
        <taxon>Pseudomonadota</taxon>
        <taxon>Gammaproteobacteria</taxon>
        <taxon>Oceanospirillales</taxon>
        <taxon>Pleioneaceae</taxon>
        <taxon>Aliikangiella</taxon>
    </lineage>
</organism>
<evidence type="ECO:0000313" key="1">
    <source>
        <dbReference type="EMBL" id="MET1255321.1"/>
    </source>
</evidence>
<keyword evidence="2" id="KW-1185">Reference proteome</keyword>
<dbReference type="EMBL" id="JBEVCJ010000009">
    <property type="protein sequence ID" value="MET1255321.1"/>
    <property type="molecule type" value="Genomic_DNA"/>
</dbReference>
<comment type="caution">
    <text evidence="1">The sequence shown here is derived from an EMBL/GenBank/DDBJ whole genome shotgun (WGS) entry which is preliminary data.</text>
</comment>
<proteinExistence type="predicted"/>
<protein>
    <submittedName>
        <fullName evidence="1">RloB family protein</fullName>
    </submittedName>
</protein>
<name>A0ABV2BTQ1_9GAMM</name>
<sequence>MGTDNLFHKRKAKSIQDLRRRKAKKEAYEKILIVCEGEKTEPSYFSEIKDKHELNSANIDIVGDCDSCPTAIVEFAKKKYKEEKDLGDPYDKVFCVFDRDTHAKYESAITLANKSKPSDTFVIINSVPCFEYWLILHFDFRTRPYSPLPGKSMGQQIISELKQFLPNYSKGDNTIFSQTESQLQFAKANASRGLKQAQRNNTDNPSTKIHILVEYLENLKK</sequence>
<dbReference type="Pfam" id="PF13707">
    <property type="entry name" value="RloB"/>
    <property type="match status" value="1"/>
</dbReference>